<dbReference type="AlphaFoldDB" id="A0A0Z8QML4"/>
<sequence>MEEEVELLNTVRKGFILYNKHDIIVKEKTPDFGEITLHFLDGKFTHLVKKETKK</sequence>
<dbReference type="Proteomes" id="UP000069526">
    <property type="component" value="Unassembled WGS sequence"/>
</dbReference>
<organism evidence="1 2">
    <name type="scientific">Streptococcus suis</name>
    <dbReference type="NCBI Taxonomy" id="1307"/>
    <lineage>
        <taxon>Bacteria</taxon>
        <taxon>Bacillati</taxon>
        <taxon>Bacillota</taxon>
        <taxon>Bacilli</taxon>
        <taxon>Lactobacillales</taxon>
        <taxon>Streptococcaceae</taxon>
        <taxon>Streptococcus</taxon>
    </lineage>
</organism>
<evidence type="ECO:0000313" key="1">
    <source>
        <dbReference type="EMBL" id="CYW67006.1"/>
    </source>
</evidence>
<proteinExistence type="predicted"/>
<dbReference type="EMBL" id="FIJK01000070">
    <property type="protein sequence ID" value="CYW67006.1"/>
    <property type="molecule type" value="Genomic_DNA"/>
</dbReference>
<gene>
    <name evidence="1" type="ORF">ERS132539_02126</name>
</gene>
<evidence type="ECO:0000313" key="2">
    <source>
        <dbReference type="Proteomes" id="UP000069526"/>
    </source>
</evidence>
<dbReference type="RefSeq" id="WP_172037237.1">
    <property type="nucleotide sequence ID" value="NZ_CEIH01000037.1"/>
</dbReference>
<name>A0A0Z8QML4_STRSU</name>
<reference evidence="1 2" key="1">
    <citation type="submission" date="2016-02" db="EMBL/GenBank/DDBJ databases">
        <authorList>
            <consortium name="Pathogen Informatics"/>
        </authorList>
    </citation>
    <scope>NUCLEOTIDE SEQUENCE [LARGE SCALE GENOMIC DNA]</scope>
    <source>
        <strain evidence="1 2">SS1013</strain>
    </source>
</reference>
<protein>
    <submittedName>
        <fullName evidence="1">Uncharacterized protein</fullName>
    </submittedName>
</protein>
<accession>A0A0Z8QML4</accession>